<evidence type="ECO:0000313" key="5">
    <source>
        <dbReference type="EMBL" id="TLD40958.1"/>
    </source>
</evidence>
<evidence type="ECO:0000259" key="4">
    <source>
        <dbReference type="Pfam" id="PF00456"/>
    </source>
</evidence>
<dbReference type="SUPFAM" id="SSF52518">
    <property type="entry name" value="Thiamin diphosphate-binding fold (THDP-binding)"/>
    <property type="match status" value="1"/>
</dbReference>
<dbReference type="Gene3D" id="3.40.50.970">
    <property type="match status" value="1"/>
</dbReference>
<comment type="caution">
    <text evidence="5">The sequence shown here is derived from an EMBL/GenBank/DDBJ whole genome shotgun (WGS) entry which is preliminary data.</text>
</comment>
<proteinExistence type="inferred from homology"/>
<dbReference type="PANTHER" id="PTHR47514">
    <property type="entry name" value="TRANSKETOLASE N-TERMINAL SECTION-RELATED"/>
    <property type="match status" value="1"/>
</dbReference>
<evidence type="ECO:0000313" key="6">
    <source>
        <dbReference type="Proteomes" id="UP000319783"/>
    </source>
</evidence>
<name>A0A533Q8F3_9BACT</name>
<sequence length="269" mass="30096">MNTMKHYQDLASEIRKTILNLIYKTKSPHIGPSFSIVEILVALYFNYLNVSRSSPLDPERDRFILSKGHACATLYAVLHEIGFLSKEDIHGFAINGGILEQHPNRSLNYGIEVSTGSLGHGLSIGAGMALSGKIDNKQYKVCVLLGDGELNEGSIWESIMFAGHHKLNNLIAFVDCNKIQALGCTKDIIDWMHLGEKWESFGWNVQEIDGHCFKQIFRALGSSSSEKPNLVILNTIKGKGVSFMENQLLWHYRAPDSKEYELALKELSL</sequence>
<evidence type="ECO:0000256" key="2">
    <source>
        <dbReference type="ARBA" id="ARBA00007131"/>
    </source>
</evidence>
<dbReference type="Pfam" id="PF00456">
    <property type="entry name" value="Transketolase_N"/>
    <property type="match status" value="1"/>
</dbReference>
<dbReference type="CDD" id="cd02012">
    <property type="entry name" value="TPP_TK"/>
    <property type="match status" value="1"/>
</dbReference>
<comment type="cofactor">
    <cofactor evidence="1">
        <name>thiamine diphosphate</name>
        <dbReference type="ChEBI" id="CHEBI:58937"/>
    </cofactor>
</comment>
<dbReference type="PANTHER" id="PTHR47514:SF1">
    <property type="entry name" value="TRANSKETOLASE N-TERMINAL SECTION-RELATED"/>
    <property type="match status" value="1"/>
</dbReference>
<dbReference type="InterPro" id="IPR029061">
    <property type="entry name" value="THDP-binding"/>
</dbReference>
<organism evidence="5 6">
    <name type="scientific">Candidatus Jettenia ecosi</name>
    <dbReference type="NCBI Taxonomy" id="2494326"/>
    <lineage>
        <taxon>Bacteria</taxon>
        <taxon>Pseudomonadati</taxon>
        <taxon>Planctomycetota</taxon>
        <taxon>Candidatus Brocadiia</taxon>
        <taxon>Candidatus Brocadiales</taxon>
        <taxon>Candidatus Brocadiaceae</taxon>
        <taxon>Candidatus Jettenia</taxon>
    </lineage>
</organism>
<evidence type="ECO:0000256" key="1">
    <source>
        <dbReference type="ARBA" id="ARBA00001964"/>
    </source>
</evidence>
<dbReference type="Proteomes" id="UP000319783">
    <property type="component" value="Unassembled WGS sequence"/>
</dbReference>
<protein>
    <submittedName>
        <fullName evidence="5">Transketolase, N-terminal section</fullName>
    </submittedName>
</protein>
<keyword evidence="3" id="KW-0786">Thiamine pyrophosphate</keyword>
<comment type="similarity">
    <text evidence="2">Belongs to the transketolase family.</text>
</comment>
<evidence type="ECO:0000256" key="3">
    <source>
        <dbReference type="ARBA" id="ARBA00023052"/>
    </source>
</evidence>
<dbReference type="InterPro" id="IPR005474">
    <property type="entry name" value="Transketolase_N"/>
</dbReference>
<dbReference type="AlphaFoldDB" id="A0A533Q8F3"/>
<feature type="domain" description="Transketolase N-terminal" evidence="4">
    <location>
        <begin position="8"/>
        <end position="250"/>
    </location>
</feature>
<reference evidence="5 6" key="1">
    <citation type="submission" date="2019-04" db="EMBL/GenBank/DDBJ databases">
        <title>Genome of a novel bacterium Candidatus Jettenia ecosi reconstructed from metagenome of an anammox bioreactor.</title>
        <authorList>
            <person name="Mardanov A.V."/>
            <person name="Beletsky A.V."/>
            <person name="Ravin N.V."/>
            <person name="Botchkova E.A."/>
            <person name="Litti Y.V."/>
            <person name="Nozhevnikova A.N."/>
        </authorList>
    </citation>
    <scope>NUCLEOTIDE SEQUENCE [LARGE SCALE GENOMIC DNA]</scope>
    <source>
        <strain evidence="5">J2</strain>
    </source>
</reference>
<accession>A0A533Q8F3</accession>
<dbReference type="EMBL" id="SULG01000070">
    <property type="protein sequence ID" value="TLD40958.1"/>
    <property type="molecule type" value="Genomic_DNA"/>
</dbReference>
<gene>
    <name evidence="5" type="ORF">JETT_2793</name>
</gene>